<gene>
    <name evidence="1" type="ORF">S01H4_35947</name>
</gene>
<proteinExistence type="predicted"/>
<name>X1AK19_9ZZZZ</name>
<comment type="caution">
    <text evidence="1">The sequence shown here is derived from an EMBL/GenBank/DDBJ whole genome shotgun (WGS) entry which is preliminary data.</text>
</comment>
<dbReference type="EMBL" id="BART01019167">
    <property type="protein sequence ID" value="GAG82724.1"/>
    <property type="molecule type" value="Genomic_DNA"/>
</dbReference>
<sequence>MTTFFTADNHFGHANIIRYCNRPFQSVEEMDETMIANRNEVVGHDDIVYDLADFTLGNKLTARRYFSRLNGQTRVLCNPWHHDKRWLGGEYYSRSGGVEYMKSIVILEYDPPIVLCHYPFA</sequence>
<evidence type="ECO:0008006" key="2">
    <source>
        <dbReference type="Google" id="ProtNLM"/>
    </source>
</evidence>
<evidence type="ECO:0000313" key="1">
    <source>
        <dbReference type="EMBL" id="GAG82724.1"/>
    </source>
</evidence>
<accession>X1AK19</accession>
<dbReference type="AlphaFoldDB" id="X1AK19"/>
<protein>
    <recommendedName>
        <fullName evidence="2">Calcineurin-like phosphoesterase domain-containing protein</fullName>
    </recommendedName>
</protein>
<organism evidence="1">
    <name type="scientific">marine sediment metagenome</name>
    <dbReference type="NCBI Taxonomy" id="412755"/>
    <lineage>
        <taxon>unclassified sequences</taxon>
        <taxon>metagenomes</taxon>
        <taxon>ecological metagenomes</taxon>
    </lineage>
</organism>
<dbReference type="InterPro" id="IPR029052">
    <property type="entry name" value="Metallo-depent_PP-like"/>
</dbReference>
<reference evidence="1" key="1">
    <citation type="journal article" date="2014" name="Front. Microbiol.">
        <title>High frequency of phylogenetically diverse reductive dehalogenase-homologous genes in deep subseafloor sedimentary metagenomes.</title>
        <authorList>
            <person name="Kawai M."/>
            <person name="Futagami T."/>
            <person name="Toyoda A."/>
            <person name="Takaki Y."/>
            <person name="Nishi S."/>
            <person name="Hori S."/>
            <person name="Arai W."/>
            <person name="Tsubouchi T."/>
            <person name="Morono Y."/>
            <person name="Uchiyama I."/>
            <person name="Ito T."/>
            <person name="Fujiyama A."/>
            <person name="Inagaki F."/>
            <person name="Takami H."/>
        </authorList>
    </citation>
    <scope>NUCLEOTIDE SEQUENCE</scope>
    <source>
        <strain evidence="1">Expedition CK06-06</strain>
    </source>
</reference>
<dbReference type="Gene3D" id="3.60.21.10">
    <property type="match status" value="1"/>
</dbReference>
<feature type="non-terminal residue" evidence="1">
    <location>
        <position position="121"/>
    </location>
</feature>